<feature type="region of interest" description="Disordered" evidence="2">
    <location>
        <begin position="168"/>
        <end position="191"/>
    </location>
</feature>
<proteinExistence type="predicted"/>
<comment type="caution">
    <text evidence="3">The sequence shown here is derived from an EMBL/GenBank/DDBJ whole genome shotgun (WGS) entry which is preliminary data.</text>
</comment>
<evidence type="ECO:0000256" key="1">
    <source>
        <dbReference type="SAM" id="Coils"/>
    </source>
</evidence>
<protein>
    <submittedName>
        <fullName evidence="3">Uncharacterized protein</fullName>
    </submittedName>
</protein>
<dbReference type="AlphaFoldDB" id="A0A699HPU3"/>
<name>A0A699HPU3_TANCI</name>
<evidence type="ECO:0000313" key="3">
    <source>
        <dbReference type="EMBL" id="GEY64820.1"/>
    </source>
</evidence>
<dbReference type="EMBL" id="BKCJ010196740">
    <property type="protein sequence ID" value="GEY64820.1"/>
    <property type="molecule type" value="Genomic_DNA"/>
</dbReference>
<gene>
    <name evidence="3" type="ORF">Tci_436794</name>
</gene>
<feature type="coiled-coil region" evidence="1">
    <location>
        <begin position="70"/>
        <end position="97"/>
    </location>
</feature>
<reference evidence="3" key="1">
    <citation type="journal article" date="2019" name="Sci. Rep.">
        <title>Draft genome of Tanacetum cinerariifolium, the natural source of mosquito coil.</title>
        <authorList>
            <person name="Yamashiro T."/>
            <person name="Shiraishi A."/>
            <person name="Satake H."/>
            <person name="Nakayama K."/>
        </authorList>
    </citation>
    <scope>NUCLEOTIDE SEQUENCE</scope>
</reference>
<accession>A0A699HPU3</accession>
<evidence type="ECO:0000256" key="2">
    <source>
        <dbReference type="SAM" id="MobiDB-lite"/>
    </source>
</evidence>
<keyword evidence="1" id="KW-0175">Coiled coil</keyword>
<sequence>MRLSGLSRAETVKESHLLMEFWPSIGDSGFNVGNTKVASIRNPKWARDKNFIYGGMFVTRIAWSFGLLTNEMRDALIEEEEKANEDAEREAANEEAGGSAKMYWNMSQRDWQVFSTLMAFEGNTCDLGSFREETNNITDLHQFHEEVLLTESRDGVADIKRRHRDLSSGGVRDLTTTSRRGRLKEDIESST</sequence>
<organism evidence="3">
    <name type="scientific">Tanacetum cinerariifolium</name>
    <name type="common">Dalmatian daisy</name>
    <name type="synonym">Chrysanthemum cinerariifolium</name>
    <dbReference type="NCBI Taxonomy" id="118510"/>
    <lineage>
        <taxon>Eukaryota</taxon>
        <taxon>Viridiplantae</taxon>
        <taxon>Streptophyta</taxon>
        <taxon>Embryophyta</taxon>
        <taxon>Tracheophyta</taxon>
        <taxon>Spermatophyta</taxon>
        <taxon>Magnoliopsida</taxon>
        <taxon>eudicotyledons</taxon>
        <taxon>Gunneridae</taxon>
        <taxon>Pentapetalae</taxon>
        <taxon>asterids</taxon>
        <taxon>campanulids</taxon>
        <taxon>Asterales</taxon>
        <taxon>Asteraceae</taxon>
        <taxon>Asteroideae</taxon>
        <taxon>Anthemideae</taxon>
        <taxon>Anthemidinae</taxon>
        <taxon>Tanacetum</taxon>
    </lineage>
</organism>